<sequence length="79" mass="9150">MYDSCTPKPYLTMYLIQLGTIPIPKSTNKDRIRLNIEVFDFALTQEEMKVLDSYNCNGRAVHAEELKDSPDYPFKGVEF</sequence>
<gene>
    <name evidence="1" type="ORF">CALMAC_LOCUS21123</name>
</gene>
<dbReference type="Proteomes" id="UP000410492">
    <property type="component" value="Unassembled WGS sequence"/>
</dbReference>
<accession>A0A653DY68</accession>
<organism evidence="1 2">
    <name type="scientific">Callosobruchus maculatus</name>
    <name type="common">Southern cowpea weevil</name>
    <name type="synonym">Pulse bruchid</name>
    <dbReference type="NCBI Taxonomy" id="64391"/>
    <lineage>
        <taxon>Eukaryota</taxon>
        <taxon>Metazoa</taxon>
        <taxon>Ecdysozoa</taxon>
        <taxon>Arthropoda</taxon>
        <taxon>Hexapoda</taxon>
        <taxon>Insecta</taxon>
        <taxon>Pterygota</taxon>
        <taxon>Neoptera</taxon>
        <taxon>Endopterygota</taxon>
        <taxon>Coleoptera</taxon>
        <taxon>Polyphaga</taxon>
        <taxon>Cucujiformia</taxon>
        <taxon>Chrysomeloidea</taxon>
        <taxon>Chrysomelidae</taxon>
        <taxon>Bruchinae</taxon>
        <taxon>Bruchini</taxon>
        <taxon>Callosobruchus</taxon>
    </lineage>
</organism>
<evidence type="ECO:0008006" key="3">
    <source>
        <dbReference type="Google" id="ProtNLM"/>
    </source>
</evidence>
<name>A0A653DY68_CALMS</name>
<dbReference type="EMBL" id="CAACVG010015638">
    <property type="protein sequence ID" value="VEN64640.1"/>
    <property type="molecule type" value="Genomic_DNA"/>
</dbReference>
<keyword evidence="2" id="KW-1185">Reference proteome</keyword>
<evidence type="ECO:0000313" key="1">
    <source>
        <dbReference type="EMBL" id="VEN64640.1"/>
    </source>
</evidence>
<proteinExistence type="predicted"/>
<dbReference type="SUPFAM" id="SSF51430">
    <property type="entry name" value="NAD(P)-linked oxidoreductase"/>
    <property type="match status" value="1"/>
</dbReference>
<reference evidence="1 2" key="1">
    <citation type="submission" date="2019-01" db="EMBL/GenBank/DDBJ databases">
        <authorList>
            <person name="Sayadi A."/>
        </authorList>
    </citation>
    <scope>NUCLEOTIDE SEQUENCE [LARGE SCALE GENOMIC DNA]</scope>
</reference>
<protein>
    <recommendedName>
        <fullName evidence="3">NADP-dependent oxidoreductase domain-containing protein</fullName>
    </recommendedName>
</protein>
<dbReference type="AlphaFoldDB" id="A0A653DY68"/>
<dbReference type="Gene3D" id="3.20.20.100">
    <property type="entry name" value="NADP-dependent oxidoreductase domain"/>
    <property type="match status" value="1"/>
</dbReference>
<evidence type="ECO:0000313" key="2">
    <source>
        <dbReference type="Proteomes" id="UP000410492"/>
    </source>
</evidence>
<dbReference type="InterPro" id="IPR036812">
    <property type="entry name" value="NAD(P)_OxRdtase_dom_sf"/>
</dbReference>
<dbReference type="OrthoDB" id="416253at2759"/>